<dbReference type="PROSITE" id="PS50102">
    <property type="entry name" value="RRM"/>
    <property type="match status" value="2"/>
</dbReference>
<organism evidence="5 6">
    <name type="scientific">Wallemia mellicola</name>
    <dbReference type="NCBI Taxonomy" id="1708541"/>
    <lineage>
        <taxon>Eukaryota</taxon>
        <taxon>Fungi</taxon>
        <taxon>Dikarya</taxon>
        <taxon>Basidiomycota</taxon>
        <taxon>Wallemiomycotina</taxon>
        <taxon>Wallemiomycetes</taxon>
        <taxon>Wallemiales</taxon>
        <taxon>Wallemiaceae</taxon>
        <taxon>Wallemia</taxon>
    </lineage>
</organism>
<feature type="compositionally biased region" description="Polar residues" evidence="3">
    <location>
        <begin position="584"/>
        <end position="597"/>
    </location>
</feature>
<feature type="compositionally biased region" description="Low complexity" evidence="3">
    <location>
        <begin position="339"/>
        <end position="348"/>
    </location>
</feature>
<feature type="domain" description="RRM" evidence="4">
    <location>
        <begin position="17"/>
        <end position="94"/>
    </location>
</feature>
<feature type="compositionally biased region" description="Polar residues" evidence="3">
    <location>
        <begin position="633"/>
        <end position="646"/>
    </location>
</feature>
<dbReference type="GO" id="GO:0003729">
    <property type="term" value="F:mRNA binding"/>
    <property type="evidence" value="ECO:0007669"/>
    <property type="project" value="TreeGrafter"/>
</dbReference>
<dbReference type="Gene3D" id="3.30.70.330">
    <property type="match status" value="2"/>
</dbReference>
<evidence type="ECO:0000313" key="5">
    <source>
        <dbReference type="EMBL" id="TIB79689.1"/>
    </source>
</evidence>
<evidence type="ECO:0000259" key="4">
    <source>
        <dbReference type="PROSITE" id="PS50102"/>
    </source>
</evidence>
<dbReference type="InterPro" id="IPR012677">
    <property type="entry name" value="Nucleotide-bd_a/b_plait_sf"/>
</dbReference>
<reference evidence="5 6" key="1">
    <citation type="submission" date="2019-03" db="EMBL/GenBank/DDBJ databases">
        <title>Sequencing 25 genomes of Wallemia mellicola.</title>
        <authorList>
            <person name="Gostincar C."/>
        </authorList>
    </citation>
    <scope>NUCLEOTIDE SEQUENCE [LARGE SCALE GENOMIC DNA]</scope>
    <source>
        <strain evidence="5 6">EXF-6152</strain>
    </source>
</reference>
<comment type="caution">
    <text evidence="5">The sequence shown here is derived from an EMBL/GenBank/DDBJ whole genome shotgun (WGS) entry which is preliminary data.</text>
</comment>
<feature type="region of interest" description="Disordered" evidence="3">
    <location>
        <begin position="584"/>
        <end position="604"/>
    </location>
</feature>
<sequence length="661" mass="70778">MNTPGAGIGASGRDGRTHLFVGNLPYRVRWQDLKDLFRKAGTVLRADVALGLDNRSKGYGNVLMGSEIDAAKAIELYNGYVWQTRTLEVRPDRLPPEYDLPGPQSQPHNQTIRPYMGAIQPNMLQHWNQPVFNGMMSGAHVPPRMFPDSATLEKPNSSYANVAQQFQDVENPAMVEPILNKGFSAPSARTLRALGSSPPANLATASTPSLANRNIFVGNLPYNMQWQELKDTFRAAGNVIRAEVATNHDGTSKGYGIITFADESEAIQGVQMFDGSEIAGRLLKVHIERGITQGSSSLIRPLSLASDAFSNQLNPNVHSAQSTPNSGLGIIPATAGSSSGFSTGSANSDVTKTSPFPTPLSPPVAAQPSPSYPLPRMTDTNEIALAASKKMDELTIQDGLDSKIDEAAKSPKNAAHPGKISLPPATFSNNPFSIANQQHPPSRGGAPPMTPSMPGFFLGPYGNALPPGTPTGYAPEMLSPGIGPFSPGVLTSPSAHYNPYLNPAPGAPIYYGPSTPAGTPGGGYNPMFPPVYQFQYPHYQHHQQQHQQQQPPLQLYEKEEEEALTEDDGGYPFPLITGNALTKTNNDSAVSSGSDATTVPVKDNADELSKQQVYIKRMGNLQKARAHSHGAKLQSSDHSSPASDNTPGDDIRPQLLHQSKT</sequence>
<dbReference type="FunFam" id="3.30.70.330:FF:000145">
    <property type="entry name" value="Putative RNP domain-containing protein"/>
    <property type="match status" value="1"/>
</dbReference>
<evidence type="ECO:0000313" key="6">
    <source>
        <dbReference type="Proteomes" id="UP000310685"/>
    </source>
</evidence>
<accession>A0A4T0M9Q0</accession>
<protein>
    <recommendedName>
        <fullName evidence="4">RRM domain-containing protein</fullName>
    </recommendedName>
</protein>
<evidence type="ECO:0000256" key="2">
    <source>
        <dbReference type="PROSITE-ProRule" id="PRU00176"/>
    </source>
</evidence>
<feature type="region of interest" description="Disordered" evidence="3">
    <location>
        <begin position="339"/>
        <end position="374"/>
    </location>
</feature>
<keyword evidence="1 2" id="KW-0694">RNA-binding</keyword>
<gene>
    <name evidence="5" type="ORF">E3Q22_02352</name>
</gene>
<feature type="region of interest" description="Disordered" evidence="3">
    <location>
        <begin position="617"/>
        <end position="661"/>
    </location>
</feature>
<dbReference type="SMART" id="SM00360">
    <property type="entry name" value="RRM"/>
    <property type="match status" value="2"/>
</dbReference>
<feature type="domain" description="RRM" evidence="4">
    <location>
        <begin position="213"/>
        <end position="290"/>
    </location>
</feature>
<name>A0A4T0M9Q0_9BASI</name>
<dbReference type="EMBL" id="SPRC01000022">
    <property type="protein sequence ID" value="TIB79689.1"/>
    <property type="molecule type" value="Genomic_DNA"/>
</dbReference>
<dbReference type="Pfam" id="PF00076">
    <property type="entry name" value="RRM_1"/>
    <property type="match status" value="2"/>
</dbReference>
<dbReference type="GO" id="GO:0005634">
    <property type="term" value="C:nucleus"/>
    <property type="evidence" value="ECO:0007669"/>
    <property type="project" value="TreeGrafter"/>
</dbReference>
<dbReference type="SUPFAM" id="SSF54928">
    <property type="entry name" value="RNA-binding domain, RBD"/>
    <property type="match status" value="2"/>
</dbReference>
<proteinExistence type="predicted"/>
<dbReference type="AlphaFoldDB" id="A0A4T0M9Q0"/>
<dbReference type="InterPro" id="IPR000504">
    <property type="entry name" value="RRM_dom"/>
</dbReference>
<dbReference type="InterPro" id="IPR035979">
    <property type="entry name" value="RBD_domain_sf"/>
</dbReference>
<dbReference type="PANTHER" id="PTHR23003:SF64">
    <property type="entry name" value="RRM DOMAIN-CONTAINING PROTEIN"/>
    <property type="match status" value="1"/>
</dbReference>
<dbReference type="GO" id="GO:0005737">
    <property type="term" value="C:cytoplasm"/>
    <property type="evidence" value="ECO:0007669"/>
    <property type="project" value="TreeGrafter"/>
</dbReference>
<dbReference type="PANTHER" id="PTHR23003">
    <property type="entry name" value="RNA RECOGNITION MOTIF RRM DOMAIN CONTAINING PROTEIN"/>
    <property type="match status" value="1"/>
</dbReference>
<evidence type="ECO:0000256" key="3">
    <source>
        <dbReference type="SAM" id="MobiDB-lite"/>
    </source>
</evidence>
<dbReference type="GO" id="GO:1990904">
    <property type="term" value="C:ribonucleoprotein complex"/>
    <property type="evidence" value="ECO:0007669"/>
    <property type="project" value="TreeGrafter"/>
</dbReference>
<dbReference type="Proteomes" id="UP000310685">
    <property type="component" value="Unassembled WGS sequence"/>
</dbReference>
<evidence type="ECO:0000256" key="1">
    <source>
        <dbReference type="ARBA" id="ARBA00022884"/>
    </source>
</evidence>
<dbReference type="InterPro" id="IPR050374">
    <property type="entry name" value="RRT5_SRSF_SR"/>
</dbReference>